<dbReference type="Proteomes" id="UP000321892">
    <property type="component" value="Chromosome"/>
</dbReference>
<name>A0A510JI02_9FUSO</name>
<sequence length="161" mass="19267">MIEINNFQFFAFNITGKCAKIYLRGKIRYWIIPANSTKYDYFSAFNDKGFIDWTKKSKYEEGDTVYLYCTRPQQKIMYKAIIEKIFISSNIEVDDRKYWLNKSEFDKNQNMKKEFIRLKLLKYVDNENLSLENLKDNGLKTAPQGPLRVASELLEYIEKYI</sequence>
<evidence type="ECO:0000313" key="1">
    <source>
        <dbReference type="EMBL" id="BBM38914.1"/>
    </source>
</evidence>
<reference evidence="1 2" key="1">
    <citation type="submission" date="2019-07" db="EMBL/GenBank/DDBJ databases">
        <title>Complete Genome Sequence of Leptotrichia hofstadii Strain JCM16775.</title>
        <authorList>
            <person name="Watanabe S."/>
            <person name="Cui L."/>
        </authorList>
    </citation>
    <scope>NUCLEOTIDE SEQUENCE [LARGE SCALE GENOMIC DNA]</scope>
    <source>
        <strain evidence="1 2">JCM16775</strain>
    </source>
</reference>
<dbReference type="KEGG" id="lhf:JCM16775_1624"/>
<dbReference type="EMBL" id="AP019823">
    <property type="protein sequence ID" value="BBM38914.1"/>
    <property type="molecule type" value="Genomic_DNA"/>
</dbReference>
<evidence type="ECO:0000313" key="2">
    <source>
        <dbReference type="Proteomes" id="UP000321892"/>
    </source>
</evidence>
<dbReference type="RefSeq" id="WP_051254485.1">
    <property type="nucleotide sequence ID" value="NZ_AP019823.1"/>
</dbReference>
<evidence type="ECO:0008006" key="3">
    <source>
        <dbReference type="Google" id="ProtNLM"/>
    </source>
</evidence>
<organism evidence="1 2">
    <name type="scientific">Leptotrichia hofstadii</name>
    <dbReference type="NCBI Taxonomy" id="157688"/>
    <lineage>
        <taxon>Bacteria</taxon>
        <taxon>Fusobacteriati</taxon>
        <taxon>Fusobacteriota</taxon>
        <taxon>Fusobacteriia</taxon>
        <taxon>Fusobacteriales</taxon>
        <taxon>Leptotrichiaceae</taxon>
        <taxon>Leptotrichia</taxon>
    </lineage>
</organism>
<keyword evidence="2" id="KW-1185">Reference proteome</keyword>
<proteinExistence type="predicted"/>
<accession>A0A510JI02</accession>
<dbReference type="OrthoDB" id="1071902at2"/>
<protein>
    <recommendedName>
        <fullName evidence="3">EVE domain-containing protein</fullName>
    </recommendedName>
</protein>
<dbReference type="AlphaFoldDB" id="A0A510JI02"/>
<gene>
    <name evidence="1" type="ORF">JCM16775_1624</name>
</gene>